<dbReference type="InterPro" id="IPR025271">
    <property type="entry name" value="CCDC28"/>
</dbReference>
<protein>
    <submittedName>
        <fullName evidence="2">CCDC28A</fullName>
    </submittedName>
</protein>
<feature type="compositionally biased region" description="Low complexity" evidence="1">
    <location>
        <begin position="13"/>
        <end position="22"/>
    </location>
</feature>
<evidence type="ECO:0000256" key="1">
    <source>
        <dbReference type="SAM" id="MobiDB-lite"/>
    </source>
</evidence>
<proteinExistence type="predicted"/>
<dbReference type="PANTHER" id="PTHR13400:SF4">
    <property type="entry name" value="COILED-COIL DOMAIN-CONTAINING PROTEIN 28A-LIKE PROTEIN"/>
    <property type="match status" value="1"/>
</dbReference>
<name>A0A7J7K6U7_BUGNE</name>
<dbReference type="OrthoDB" id="9977011at2759"/>
<reference evidence="2" key="1">
    <citation type="submission" date="2020-06" db="EMBL/GenBank/DDBJ databases">
        <title>Draft genome of Bugula neritina, a colonial animal packing powerful symbionts and potential medicines.</title>
        <authorList>
            <person name="Rayko M."/>
        </authorList>
    </citation>
    <scope>NUCLEOTIDE SEQUENCE [LARGE SCALE GENOMIC DNA]</scope>
    <source>
        <strain evidence="2">Kwan_BN1</strain>
    </source>
</reference>
<evidence type="ECO:0000313" key="3">
    <source>
        <dbReference type="Proteomes" id="UP000593567"/>
    </source>
</evidence>
<feature type="compositionally biased region" description="Pro residues" evidence="1">
    <location>
        <begin position="23"/>
        <end position="39"/>
    </location>
</feature>
<gene>
    <name evidence="2" type="ORF">EB796_007727</name>
</gene>
<dbReference type="Proteomes" id="UP000593567">
    <property type="component" value="Unassembled WGS sequence"/>
</dbReference>
<comment type="caution">
    <text evidence="2">The sequence shown here is derived from an EMBL/GenBank/DDBJ whole genome shotgun (WGS) entry which is preliminary data.</text>
</comment>
<sequence>MERKQEAATMHQLSPSSTSSTVLPPPGARKKAPAPPAPSQPLLASAEELNGPTNSFLPQDMRRPCPEHKFLTDVTDVREMEKGLLELLEEFHNGRLQVFGKTSILYQMDQVREKQERLSRLHFDLDAQQQLQGYSTDDAKDFTFRNLNKLVSNLDELNNSVQELKSETVPHKSSNNLNLFTKEKH</sequence>
<accession>A0A7J7K6U7</accession>
<dbReference type="Pfam" id="PF13270">
    <property type="entry name" value="CCDC28"/>
    <property type="match status" value="1"/>
</dbReference>
<organism evidence="2 3">
    <name type="scientific">Bugula neritina</name>
    <name type="common">Brown bryozoan</name>
    <name type="synonym">Sertularia neritina</name>
    <dbReference type="NCBI Taxonomy" id="10212"/>
    <lineage>
        <taxon>Eukaryota</taxon>
        <taxon>Metazoa</taxon>
        <taxon>Spiralia</taxon>
        <taxon>Lophotrochozoa</taxon>
        <taxon>Bryozoa</taxon>
        <taxon>Gymnolaemata</taxon>
        <taxon>Cheilostomatida</taxon>
        <taxon>Flustrina</taxon>
        <taxon>Buguloidea</taxon>
        <taxon>Bugulidae</taxon>
        <taxon>Bugula</taxon>
    </lineage>
</organism>
<feature type="region of interest" description="Disordered" evidence="1">
    <location>
        <begin position="1"/>
        <end position="64"/>
    </location>
</feature>
<dbReference type="EMBL" id="VXIV02001192">
    <property type="protein sequence ID" value="KAF6033967.1"/>
    <property type="molecule type" value="Genomic_DNA"/>
</dbReference>
<evidence type="ECO:0000313" key="2">
    <source>
        <dbReference type="EMBL" id="KAF6033967.1"/>
    </source>
</evidence>
<dbReference type="AlphaFoldDB" id="A0A7J7K6U7"/>
<keyword evidence="3" id="KW-1185">Reference proteome</keyword>
<dbReference type="PANTHER" id="PTHR13400">
    <property type="entry name" value="CHEMOKINE C-C MOTIF RECEPTOR 1"/>
    <property type="match status" value="1"/>
</dbReference>